<feature type="domain" description="Protein kinase" evidence="8">
    <location>
        <begin position="80"/>
        <end position="361"/>
    </location>
</feature>
<feature type="region of interest" description="Disordered" evidence="7">
    <location>
        <begin position="402"/>
        <end position="424"/>
    </location>
</feature>
<evidence type="ECO:0000256" key="7">
    <source>
        <dbReference type="SAM" id="MobiDB-lite"/>
    </source>
</evidence>
<keyword evidence="6" id="KW-0067">ATP-binding</keyword>
<feature type="region of interest" description="Disordered" evidence="7">
    <location>
        <begin position="19"/>
        <end position="53"/>
    </location>
</feature>
<accession>A0AAV5V817</accession>
<evidence type="ECO:0000313" key="10">
    <source>
        <dbReference type="Proteomes" id="UP001432322"/>
    </source>
</evidence>
<gene>
    <name evidence="9" type="ORF">PFISCL1PPCAC_5962</name>
</gene>
<dbReference type="GO" id="GO:0004674">
    <property type="term" value="F:protein serine/threonine kinase activity"/>
    <property type="evidence" value="ECO:0007669"/>
    <property type="project" value="UniProtKB-KW"/>
</dbReference>
<dbReference type="FunFam" id="1.10.510.10:FF:000624">
    <property type="entry name" value="Mitogen-activated protein kinase"/>
    <property type="match status" value="1"/>
</dbReference>
<dbReference type="Pfam" id="PF00069">
    <property type="entry name" value="Pkinase"/>
    <property type="match status" value="1"/>
</dbReference>
<dbReference type="GO" id="GO:0070507">
    <property type="term" value="P:regulation of microtubule cytoskeleton organization"/>
    <property type="evidence" value="ECO:0007669"/>
    <property type="project" value="TreeGrafter"/>
</dbReference>
<evidence type="ECO:0000256" key="2">
    <source>
        <dbReference type="ARBA" id="ARBA00022527"/>
    </source>
</evidence>
<evidence type="ECO:0000256" key="5">
    <source>
        <dbReference type="ARBA" id="ARBA00022777"/>
    </source>
</evidence>
<proteinExistence type="inferred from homology"/>
<keyword evidence="5" id="KW-0418">Kinase</keyword>
<evidence type="ECO:0000259" key="8">
    <source>
        <dbReference type="PROSITE" id="PS50011"/>
    </source>
</evidence>
<name>A0AAV5V817_9BILA</name>
<dbReference type="AlphaFoldDB" id="A0AAV5V817"/>
<feature type="compositionally biased region" description="Low complexity" evidence="7">
    <location>
        <begin position="32"/>
        <end position="47"/>
    </location>
</feature>
<keyword evidence="4" id="KW-0547">Nucleotide-binding</keyword>
<dbReference type="InterPro" id="IPR000719">
    <property type="entry name" value="Prot_kinase_dom"/>
</dbReference>
<dbReference type="GO" id="GO:0005829">
    <property type="term" value="C:cytosol"/>
    <property type="evidence" value="ECO:0007669"/>
    <property type="project" value="TreeGrafter"/>
</dbReference>
<dbReference type="InterPro" id="IPR008271">
    <property type="entry name" value="Ser/Thr_kinase_AS"/>
</dbReference>
<evidence type="ECO:0000256" key="4">
    <source>
        <dbReference type="ARBA" id="ARBA00022741"/>
    </source>
</evidence>
<dbReference type="Gene3D" id="3.30.200.20">
    <property type="entry name" value="Phosphorylase Kinase, domain 1"/>
    <property type="match status" value="1"/>
</dbReference>
<dbReference type="PROSITE" id="PS00108">
    <property type="entry name" value="PROTEIN_KINASE_ST"/>
    <property type="match status" value="1"/>
</dbReference>
<dbReference type="InterPro" id="IPR011009">
    <property type="entry name" value="Kinase-like_dom_sf"/>
</dbReference>
<dbReference type="GO" id="GO:0090090">
    <property type="term" value="P:negative regulation of canonical Wnt signaling pathway"/>
    <property type="evidence" value="ECO:0007669"/>
    <property type="project" value="TreeGrafter"/>
</dbReference>
<dbReference type="Gene3D" id="1.10.510.10">
    <property type="entry name" value="Transferase(Phosphotransferase) domain 1"/>
    <property type="match status" value="1"/>
</dbReference>
<organism evidence="9 10">
    <name type="scientific">Pristionchus fissidentatus</name>
    <dbReference type="NCBI Taxonomy" id="1538716"/>
    <lineage>
        <taxon>Eukaryota</taxon>
        <taxon>Metazoa</taxon>
        <taxon>Ecdysozoa</taxon>
        <taxon>Nematoda</taxon>
        <taxon>Chromadorea</taxon>
        <taxon>Rhabditida</taxon>
        <taxon>Rhabditina</taxon>
        <taxon>Diplogasteromorpha</taxon>
        <taxon>Diplogasteroidea</taxon>
        <taxon>Neodiplogasteridae</taxon>
        <taxon>Pristionchus</taxon>
    </lineage>
</organism>
<keyword evidence="3" id="KW-0808">Transferase</keyword>
<dbReference type="EMBL" id="BTSY01000002">
    <property type="protein sequence ID" value="GMT14665.1"/>
    <property type="molecule type" value="Genomic_DNA"/>
</dbReference>
<dbReference type="PROSITE" id="PS50011">
    <property type="entry name" value="PROTEIN_KINASE_DOM"/>
    <property type="match status" value="1"/>
</dbReference>
<dbReference type="GO" id="GO:0007165">
    <property type="term" value="P:signal transduction"/>
    <property type="evidence" value="ECO:0007669"/>
    <property type="project" value="TreeGrafter"/>
</dbReference>
<dbReference type="GO" id="GO:0005634">
    <property type="term" value="C:nucleus"/>
    <property type="evidence" value="ECO:0007669"/>
    <property type="project" value="TreeGrafter"/>
</dbReference>
<comment type="similarity">
    <text evidence="1">Belongs to the protein kinase superfamily. CMGC Ser/Thr protein kinase family. GSK-3 subfamily.</text>
</comment>
<dbReference type="GO" id="GO:0032436">
    <property type="term" value="P:positive regulation of proteasomal ubiquitin-dependent protein catabolic process"/>
    <property type="evidence" value="ECO:0007669"/>
    <property type="project" value="TreeGrafter"/>
</dbReference>
<dbReference type="GO" id="GO:0030424">
    <property type="term" value="C:axon"/>
    <property type="evidence" value="ECO:0007669"/>
    <property type="project" value="TreeGrafter"/>
</dbReference>
<evidence type="ECO:0000256" key="6">
    <source>
        <dbReference type="ARBA" id="ARBA00022840"/>
    </source>
</evidence>
<dbReference type="GO" id="GO:0030154">
    <property type="term" value="P:cell differentiation"/>
    <property type="evidence" value="ECO:0007669"/>
    <property type="project" value="TreeGrafter"/>
</dbReference>
<comment type="caution">
    <text evidence="9">The sequence shown here is derived from an EMBL/GenBank/DDBJ whole genome shotgun (WGS) entry which is preliminary data.</text>
</comment>
<evidence type="ECO:0000256" key="1">
    <source>
        <dbReference type="ARBA" id="ARBA00005527"/>
    </source>
</evidence>
<dbReference type="PANTHER" id="PTHR24057:SF18">
    <property type="entry name" value="SERINE_THREONINE-PROTEIN KINASE R03D7.5-RELATED"/>
    <property type="match status" value="1"/>
</dbReference>
<reference evidence="9" key="1">
    <citation type="submission" date="2023-10" db="EMBL/GenBank/DDBJ databases">
        <title>Genome assembly of Pristionchus species.</title>
        <authorList>
            <person name="Yoshida K."/>
            <person name="Sommer R.J."/>
        </authorList>
    </citation>
    <scope>NUCLEOTIDE SEQUENCE</scope>
    <source>
        <strain evidence="9">RS5133</strain>
    </source>
</reference>
<evidence type="ECO:0000313" key="9">
    <source>
        <dbReference type="EMBL" id="GMT14665.1"/>
    </source>
</evidence>
<keyword evidence="10" id="KW-1185">Reference proteome</keyword>
<dbReference type="Proteomes" id="UP001432322">
    <property type="component" value="Unassembled WGS sequence"/>
</dbReference>
<dbReference type="SUPFAM" id="SSF56112">
    <property type="entry name" value="Protein kinase-like (PK-like)"/>
    <property type="match status" value="1"/>
</dbReference>
<dbReference type="PANTHER" id="PTHR24057">
    <property type="entry name" value="GLYCOGEN SYNTHASE KINASE-3 ALPHA"/>
    <property type="match status" value="1"/>
</dbReference>
<dbReference type="InterPro" id="IPR050591">
    <property type="entry name" value="GSK-3"/>
</dbReference>
<sequence>MDWILRKFGVVRDSKRRIGLEKKNDEDKDESSISIEPVSSSISPTSESESETECEPLTVFYEDHQYALEALTRKKTWITVKNLRFHANGVFSNVYRGTMTQPEEREIVMKKSFPPSNLRNPEMILLAAMRLSDPHNIMPLLYTYKKSHEAQICEVIILPYMPQSLDQLIGKLDMVDIKLYTWQLFNGLSFLENNNIAHRDIKPVNILVDHDKGKLLIGDFGNAKVIDEGNASTPYQVTRFYRAPELLYGVREYNWMVDVWSGGCVVGEMLKGRILFPGANTEHQLSLIHESFGPPSDVDFIDMGVVEVTEEMKKSKAKKSRHLKKHMPTAPKALLAFVREVLQYAPLQRIYGESVLSHSIFEELFEKDRVRFNGQLTASLLIRQSGAATRFYNYKKVIASNRGKQSPSIPTPARTPEKTSFSVM</sequence>
<evidence type="ECO:0000256" key="3">
    <source>
        <dbReference type="ARBA" id="ARBA00022679"/>
    </source>
</evidence>
<keyword evidence="2" id="KW-0723">Serine/threonine-protein kinase</keyword>
<dbReference type="SMART" id="SM00220">
    <property type="entry name" value="S_TKc"/>
    <property type="match status" value="1"/>
</dbReference>
<dbReference type="GO" id="GO:0005524">
    <property type="term" value="F:ATP binding"/>
    <property type="evidence" value="ECO:0007669"/>
    <property type="project" value="UniProtKB-KW"/>
</dbReference>
<protein>
    <recommendedName>
        <fullName evidence="8">Protein kinase domain-containing protein</fullName>
    </recommendedName>
</protein>